<feature type="chain" id="PRO_5032491302" evidence="1">
    <location>
        <begin position="29"/>
        <end position="341"/>
    </location>
</feature>
<dbReference type="InterPro" id="IPR004843">
    <property type="entry name" value="Calcineurin-like_PHP"/>
</dbReference>
<evidence type="ECO:0000256" key="1">
    <source>
        <dbReference type="SAM" id="SignalP"/>
    </source>
</evidence>
<dbReference type="AlphaFoldDB" id="A0A849HLI4"/>
<reference evidence="3 4" key="1">
    <citation type="submission" date="2020-04" db="EMBL/GenBank/DDBJ databases">
        <title>Knoellia sp. isolate from air conditioner.</title>
        <authorList>
            <person name="Chea S."/>
            <person name="Kim D.-U."/>
        </authorList>
    </citation>
    <scope>NUCLEOTIDE SEQUENCE [LARGE SCALE GENOMIC DNA]</scope>
    <source>
        <strain evidence="3 4">DB2414S</strain>
    </source>
</reference>
<protein>
    <submittedName>
        <fullName evidence="3">Metallophosphoesterase</fullName>
    </submittedName>
</protein>
<sequence>MRPTCALALAATLAAVGATTLASPAAYAADGQDKPGHETFAVIGDVPYGAAQIEAFPRWIDQINADPDVSTVFHVGDIKNGSTRCDDAYYRMIRTQFDRFTDPLVYTPGDNEWTDCHRANNGSYNPLERLAFDRSVFFDRPGVTLGRKATVTVPNAAFPENVMLRRDGVTFGMLHVVGSNNDLAPWTGIGNTTATPEQVTEEQARMDASIALVRKAFADARQRNDRAVVLMQQADMFDPTYVPKESDISAFRPLVQALVDETNAFDGEVYLVNGDSHIYNSDRPLAPGSVWLSRYGVTGSAAGLERITVDGSDNNKDWLKVTVNRPGADRVLSWERIPYAG</sequence>
<name>A0A849HLI4_9MICO</name>
<dbReference type="Proteomes" id="UP000588586">
    <property type="component" value="Unassembled WGS sequence"/>
</dbReference>
<accession>A0A849HLI4</accession>
<feature type="domain" description="Calcineurin-like phosphoesterase" evidence="2">
    <location>
        <begin position="39"/>
        <end position="146"/>
    </location>
</feature>
<organism evidence="3 4">
    <name type="scientific">Knoellia koreensis</name>
    <dbReference type="NCBI Taxonomy" id="2730921"/>
    <lineage>
        <taxon>Bacteria</taxon>
        <taxon>Bacillati</taxon>
        <taxon>Actinomycetota</taxon>
        <taxon>Actinomycetes</taxon>
        <taxon>Micrococcales</taxon>
        <taxon>Intrasporangiaceae</taxon>
        <taxon>Knoellia</taxon>
    </lineage>
</organism>
<comment type="caution">
    <text evidence="3">The sequence shown here is derived from an EMBL/GenBank/DDBJ whole genome shotgun (WGS) entry which is preliminary data.</text>
</comment>
<dbReference type="CDD" id="cd00838">
    <property type="entry name" value="MPP_superfamily"/>
    <property type="match status" value="1"/>
</dbReference>
<evidence type="ECO:0000313" key="3">
    <source>
        <dbReference type="EMBL" id="NNM47241.1"/>
    </source>
</evidence>
<evidence type="ECO:0000259" key="2">
    <source>
        <dbReference type="Pfam" id="PF00149"/>
    </source>
</evidence>
<proteinExistence type="predicted"/>
<feature type="signal peptide" evidence="1">
    <location>
        <begin position="1"/>
        <end position="28"/>
    </location>
</feature>
<dbReference type="RefSeq" id="WP_171244363.1">
    <property type="nucleotide sequence ID" value="NZ_JABEPQ010000003.1"/>
</dbReference>
<dbReference type="SUPFAM" id="SSF56300">
    <property type="entry name" value="Metallo-dependent phosphatases"/>
    <property type="match status" value="1"/>
</dbReference>
<gene>
    <name evidence="3" type="ORF">HJG52_14675</name>
</gene>
<keyword evidence="1" id="KW-0732">Signal</keyword>
<dbReference type="EMBL" id="JABEPQ010000003">
    <property type="protein sequence ID" value="NNM47241.1"/>
    <property type="molecule type" value="Genomic_DNA"/>
</dbReference>
<dbReference type="GO" id="GO:0016787">
    <property type="term" value="F:hydrolase activity"/>
    <property type="evidence" value="ECO:0007669"/>
    <property type="project" value="InterPro"/>
</dbReference>
<evidence type="ECO:0000313" key="4">
    <source>
        <dbReference type="Proteomes" id="UP000588586"/>
    </source>
</evidence>
<dbReference type="Pfam" id="PF00149">
    <property type="entry name" value="Metallophos"/>
    <property type="match status" value="1"/>
</dbReference>
<dbReference type="InterPro" id="IPR029052">
    <property type="entry name" value="Metallo-depent_PP-like"/>
</dbReference>
<keyword evidence="4" id="KW-1185">Reference proteome</keyword>